<evidence type="ECO:0000256" key="1">
    <source>
        <dbReference type="SAM" id="Phobius"/>
    </source>
</evidence>
<protein>
    <submittedName>
        <fullName evidence="2">Uncharacterized protein</fullName>
    </submittedName>
</protein>
<dbReference type="Proteomes" id="UP000006813">
    <property type="component" value="Unassembled WGS sequence"/>
</dbReference>
<name>G5C965_HETGA</name>
<evidence type="ECO:0000313" key="2">
    <source>
        <dbReference type="EMBL" id="EHB18076.1"/>
    </source>
</evidence>
<evidence type="ECO:0000313" key="3">
    <source>
        <dbReference type="Proteomes" id="UP000006813"/>
    </source>
</evidence>
<feature type="transmembrane region" description="Helical" evidence="1">
    <location>
        <begin position="23"/>
        <end position="44"/>
    </location>
</feature>
<organism evidence="2 3">
    <name type="scientific">Heterocephalus glaber</name>
    <name type="common">Naked mole rat</name>
    <dbReference type="NCBI Taxonomy" id="10181"/>
    <lineage>
        <taxon>Eukaryota</taxon>
        <taxon>Metazoa</taxon>
        <taxon>Chordata</taxon>
        <taxon>Craniata</taxon>
        <taxon>Vertebrata</taxon>
        <taxon>Euteleostomi</taxon>
        <taxon>Mammalia</taxon>
        <taxon>Eutheria</taxon>
        <taxon>Euarchontoglires</taxon>
        <taxon>Glires</taxon>
        <taxon>Rodentia</taxon>
        <taxon>Hystricomorpha</taxon>
        <taxon>Bathyergidae</taxon>
        <taxon>Heterocephalus</taxon>
    </lineage>
</organism>
<reference evidence="2 3" key="1">
    <citation type="journal article" date="2011" name="Nature">
        <title>Genome sequencing reveals insights into physiology and longevity of the naked mole rat.</title>
        <authorList>
            <person name="Kim E.B."/>
            <person name="Fang X."/>
            <person name="Fushan A.A."/>
            <person name="Huang Z."/>
            <person name="Lobanov A.V."/>
            <person name="Han L."/>
            <person name="Marino S.M."/>
            <person name="Sun X."/>
            <person name="Turanov A.A."/>
            <person name="Yang P."/>
            <person name="Yim S.H."/>
            <person name="Zhao X."/>
            <person name="Kasaikina M.V."/>
            <person name="Stoletzki N."/>
            <person name="Peng C."/>
            <person name="Polak P."/>
            <person name="Xiong Z."/>
            <person name="Kiezun A."/>
            <person name="Zhu Y."/>
            <person name="Chen Y."/>
            <person name="Kryukov G.V."/>
            <person name="Zhang Q."/>
            <person name="Peshkin L."/>
            <person name="Yang L."/>
            <person name="Bronson R.T."/>
            <person name="Buffenstein R."/>
            <person name="Wang B."/>
            <person name="Han C."/>
            <person name="Li Q."/>
            <person name="Chen L."/>
            <person name="Zhao W."/>
            <person name="Sunyaev S.R."/>
            <person name="Park T.J."/>
            <person name="Zhang G."/>
            <person name="Wang J."/>
            <person name="Gladyshev V.N."/>
        </authorList>
    </citation>
    <scope>NUCLEOTIDE SEQUENCE [LARGE SCALE GENOMIC DNA]</scope>
</reference>
<keyword evidence="1" id="KW-0812">Transmembrane</keyword>
<sequence>HCWWKSKSVEFFWKKFWDCDPPVLFLLATIAFAILGLFWFHMNFRISFSSSVRKVTHTLIRIALNL</sequence>
<gene>
    <name evidence="2" type="ORF">GW7_11400</name>
</gene>
<keyword evidence="1" id="KW-1133">Transmembrane helix</keyword>
<proteinExistence type="predicted"/>
<keyword evidence="1" id="KW-0472">Membrane</keyword>
<feature type="non-terminal residue" evidence="2">
    <location>
        <position position="1"/>
    </location>
</feature>
<dbReference type="EMBL" id="JH173963">
    <property type="protein sequence ID" value="EHB18076.1"/>
    <property type="molecule type" value="Genomic_DNA"/>
</dbReference>
<dbReference type="AlphaFoldDB" id="G5C965"/>
<dbReference type="InParanoid" id="G5C965"/>
<accession>G5C965</accession>
<feature type="non-terminal residue" evidence="2">
    <location>
        <position position="66"/>
    </location>
</feature>